<dbReference type="Pfam" id="PF00364">
    <property type="entry name" value="Biotin_lipoyl"/>
    <property type="match status" value="1"/>
</dbReference>
<dbReference type="SUPFAM" id="SSF47005">
    <property type="entry name" value="Peripheral subunit-binding domain of 2-oxo acid dehydrogenase complex"/>
    <property type="match status" value="2"/>
</dbReference>
<keyword evidence="11" id="KW-1185">Reference proteome</keyword>
<evidence type="ECO:0000256" key="2">
    <source>
        <dbReference type="ARBA" id="ARBA00007317"/>
    </source>
</evidence>
<evidence type="ECO:0000313" key="10">
    <source>
        <dbReference type="EMBL" id="MBR7797455.1"/>
    </source>
</evidence>
<protein>
    <recommendedName>
        <fullName evidence="6">Dihydrolipoamide acetyltransferase component of pyruvate dehydrogenase complex</fullName>
        <ecNumber evidence="6">2.3.1.-</ecNumber>
    </recommendedName>
</protein>
<proteinExistence type="inferred from homology"/>
<dbReference type="InterPro" id="IPR003016">
    <property type="entry name" value="2-oxoA_DH_lipoyl-BS"/>
</dbReference>
<name>A0A941DVH8_9BACI</name>
<dbReference type="InterPro" id="IPR050743">
    <property type="entry name" value="2-oxoacid_DH_E2_comp"/>
</dbReference>
<feature type="compositionally biased region" description="Polar residues" evidence="7">
    <location>
        <begin position="102"/>
        <end position="116"/>
    </location>
</feature>
<feature type="domain" description="Lipoyl-binding" evidence="8">
    <location>
        <begin position="2"/>
        <end position="77"/>
    </location>
</feature>
<keyword evidence="5 6" id="KW-0012">Acyltransferase</keyword>
<comment type="caution">
    <text evidence="10">The sequence shown here is derived from an EMBL/GenBank/DDBJ whole genome shotgun (WGS) entry which is preliminary data.</text>
</comment>
<evidence type="ECO:0000256" key="6">
    <source>
        <dbReference type="RuleBase" id="RU003423"/>
    </source>
</evidence>
<dbReference type="InterPro" id="IPR004167">
    <property type="entry name" value="PSBD"/>
</dbReference>
<dbReference type="EMBL" id="JAGSOT010000055">
    <property type="protein sequence ID" value="MBR7797455.1"/>
    <property type="molecule type" value="Genomic_DNA"/>
</dbReference>
<dbReference type="PROSITE" id="PS00189">
    <property type="entry name" value="LIPOYL"/>
    <property type="match status" value="1"/>
</dbReference>
<dbReference type="Pfam" id="PF02817">
    <property type="entry name" value="E3_binding"/>
    <property type="match status" value="2"/>
</dbReference>
<dbReference type="AlphaFoldDB" id="A0A941DVH8"/>
<dbReference type="Gene3D" id="2.40.50.100">
    <property type="match status" value="1"/>
</dbReference>
<dbReference type="InterPro" id="IPR001078">
    <property type="entry name" value="2-oxoacid_DH_actylTfrase"/>
</dbReference>
<dbReference type="InterPro" id="IPR011053">
    <property type="entry name" value="Single_hybrid_motif"/>
</dbReference>
<evidence type="ECO:0000259" key="8">
    <source>
        <dbReference type="PROSITE" id="PS50968"/>
    </source>
</evidence>
<dbReference type="InterPro" id="IPR000089">
    <property type="entry name" value="Biotin_lipoyl"/>
</dbReference>
<dbReference type="InterPro" id="IPR023213">
    <property type="entry name" value="CAT-like_dom_sf"/>
</dbReference>
<dbReference type="PANTHER" id="PTHR43178:SF5">
    <property type="entry name" value="LIPOAMIDE ACYLTRANSFERASE COMPONENT OF BRANCHED-CHAIN ALPHA-KETO ACID DEHYDROGENASE COMPLEX, MITOCHONDRIAL"/>
    <property type="match status" value="1"/>
</dbReference>
<feature type="region of interest" description="Disordered" evidence="7">
    <location>
        <begin position="79"/>
        <end position="122"/>
    </location>
</feature>
<organism evidence="10 11">
    <name type="scientific">Virgibacillus salarius</name>
    <dbReference type="NCBI Taxonomy" id="447199"/>
    <lineage>
        <taxon>Bacteria</taxon>
        <taxon>Bacillati</taxon>
        <taxon>Bacillota</taxon>
        <taxon>Bacilli</taxon>
        <taxon>Bacillales</taxon>
        <taxon>Bacillaceae</taxon>
        <taxon>Virgibacillus</taxon>
    </lineage>
</organism>
<dbReference type="SUPFAM" id="SSF52777">
    <property type="entry name" value="CoA-dependent acyltransferases"/>
    <property type="match status" value="1"/>
</dbReference>
<keyword evidence="4 6" id="KW-0450">Lipoyl</keyword>
<evidence type="ECO:0000313" key="11">
    <source>
        <dbReference type="Proteomes" id="UP000675284"/>
    </source>
</evidence>
<dbReference type="CDD" id="cd06849">
    <property type="entry name" value="lipoyl_domain"/>
    <property type="match status" value="1"/>
</dbReference>
<reference evidence="10" key="1">
    <citation type="submission" date="2021-04" db="EMBL/GenBank/DDBJ databases">
        <title>Isolation and polyphasic classification of algal microorganism.</title>
        <authorList>
            <person name="Wang S."/>
        </authorList>
    </citation>
    <scope>NUCLEOTIDE SEQUENCE</scope>
    <source>
        <strain evidence="10">720a</strain>
    </source>
</reference>
<dbReference type="GO" id="GO:0005737">
    <property type="term" value="C:cytoplasm"/>
    <property type="evidence" value="ECO:0007669"/>
    <property type="project" value="TreeGrafter"/>
</dbReference>
<accession>A0A941DVH8</accession>
<dbReference type="Proteomes" id="UP000675284">
    <property type="component" value="Unassembled WGS sequence"/>
</dbReference>
<keyword evidence="3 6" id="KW-0808">Transferase</keyword>
<dbReference type="PROSITE" id="PS51826">
    <property type="entry name" value="PSBD"/>
    <property type="match status" value="2"/>
</dbReference>
<dbReference type="Pfam" id="PF00198">
    <property type="entry name" value="2-oxoacid_dh"/>
    <property type="match status" value="1"/>
</dbReference>
<dbReference type="Gene3D" id="3.30.559.10">
    <property type="entry name" value="Chloramphenicol acetyltransferase-like domain"/>
    <property type="match status" value="1"/>
</dbReference>
<dbReference type="PANTHER" id="PTHR43178">
    <property type="entry name" value="DIHYDROLIPOAMIDE ACETYLTRANSFERASE COMPONENT OF PYRUVATE DEHYDROGENASE COMPLEX"/>
    <property type="match status" value="1"/>
</dbReference>
<dbReference type="EC" id="2.3.1.-" evidence="6"/>
<dbReference type="SUPFAM" id="SSF51230">
    <property type="entry name" value="Single hybrid motif"/>
    <property type="match status" value="1"/>
</dbReference>
<comment type="cofactor">
    <cofactor evidence="1 6">
        <name>(R)-lipoate</name>
        <dbReference type="ChEBI" id="CHEBI:83088"/>
    </cofactor>
</comment>
<evidence type="ECO:0000259" key="9">
    <source>
        <dbReference type="PROSITE" id="PS51826"/>
    </source>
</evidence>
<dbReference type="InterPro" id="IPR036625">
    <property type="entry name" value="E3-bd_dom_sf"/>
</dbReference>
<feature type="domain" description="Peripheral subunit-binding (PSBD)" evidence="9">
    <location>
        <begin position="133"/>
        <end position="170"/>
    </location>
</feature>
<dbReference type="GO" id="GO:0016407">
    <property type="term" value="F:acetyltransferase activity"/>
    <property type="evidence" value="ECO:0007669"/>
    <property type="project" value="TreeGrafter"/>
</dbReference>
<gene>
    <name evidence="10" type="ORF">KCX74_15595</name>
</gene>
<evidence type="ECO:0000256" key="5">
    <source>
        <dbReference type="ARBA" id="ARBA00023315"/>
    </source>
</evidence>
<comment type="similarity">
    <text evidence="2 6">Belongs to the 2-oxoacid dehydrogenase family.</text>
</comment>
<evidence type="ECO:0000256" key="1">
    <source>
        <dbReference type="ARBA" id="ARBA00001938"/>
    </source>
</evidence>
<dbReference type="Gene3D" id="4.10.320.10">
    <property type="entry name" value="E3-binding domain"/>
    <property type="match status" value="2"/>
</dbReference>
<feature type="domain" description="Peripheral subunit-binding (PSBD)" evidence="9">
    <location>
        <begin position="176"/>
        <end position="213"/>
    </location>
</feature>
<dbReference type="GO" id="GO:0031405">
    <property type="term" value="F:lipoic acid binding"/>
    <property type="evidence" value="ECO:0007669"/>
    <property type="project" value="TreeGrafter"/>
</dbReference>
<sequence length="455" mass="49400">MAKEVFMPKLSSTMAVGTVLQWFKEEGDSVEVGEPLFEIMTDKINIEVESYEEGILLKRYYDVDDEAPVNAVVGYIGEAGEEVSDTPPEVVGRESGEDETMDSSPTRNDADSNSGVTAKEEIQEVVDNDRRVRATPAARRIAHENNVVLSMVSGSGPKGRVHELDVMTYVNGNKIFVTPLAEKIAKGNGVNLRQVTGTGPRGKIEKADVLAFVESQEARSSSNTHATGERVKLKGLRKAVADKMMDSVRTIPHVTLTSDVDMTKAMELRKALLPIIERQTGYRLSYTEIIMKTVAYVLENHPKVNASVVGDEIVMNNEVNIGLAVAVKNGLIVPSVKQANQKGLTELTETSKTLGAKARDNRLTPDEMRGSTFTISNLGMYAVDGFTPIINPPETAILGVGRIVEKPVVANGSVVILPMMVLSLSFDHRAIDGAPAAAFLTELKESLEDPYSLLV</sequence>
<dbReference type="RefSeq" id="WP_166530735.1">
    <property type="nucleotide sequence ID" value="NZ_JAGSOT010000055.1"/>
</dbReference>
<dbReference type="PROSITE" id="PS50968">
    <property type="entry name" value="BIOTINYL_LIPOYL"/>
    <property type="match status" value="1"/>
</dbReference>
<evidence type="ECO:0000256" key="4">
    <source>
        <dbReference type="ARBA" id="ARBA00022823"/>
    </source>
</evidence>
<evidence type="ECO:0000256" key="7">
    <source>
        <dbReference type="SAM" id="MobiDB-lite"/>
    </source>
</evidence>
<dbReference type="FunFam" id="3.30.559.10:FF:000007">
    <property type="entry name" value="Dihydrolipoamide acetyltransferase component of pyruvate dehydrogenase complex"/>
    <property type="match status" value="1"/>
</dbReference>
<evidence type="ECO:0000256" key="3">
    <source>
        <dbReference type="ARBA" id="ARBA00022679"/>
    </source>
</evidence>